<sequence length="245" mass="26770">MTRLTMHEISQNFATRRVLGPVSMTLEQGEAVALVGPSGSGKTTLLNIAAGLLIPSEGVLRNDFAKPTLMFQQPRLLPWKTALDNIALGLKARGVPGNERQFQAQEIGLQLGLSEEDLLKYPAALSGGMQSRVALARALLPQPDLLLLDEAFSALDIGLKAELYRYLQQAISDTGCSLLMITHDPAEAMRLVDRIIVLGGNPGHICYEFHTGGHNQRQQQNWLLERTRDFLGIAAVRAAFHLEPA</sequence>
<evidence type="ECO:0000313" key="6">
    <source>
        <dbReference type="EMBL" id="MCA6063759.1"/>
    </source>
</evidence>
<gene>
    <name evidence="6" type="ORF">I9W95_09070</name>
</gene>
<dbReference type="RefSeq" id="WP_225674070.1">
    <property type="nucleotide sequence ID" value="NZ_JAEDAH010000043.1"/>
</dbReference>
<dbReference type="SUPFAM" id="SSF52540">
    <property type="entry name" value="P-loop containing nucleoside triphosphate hydrolases"/>
    <property type="match status" value="1"/>
</dbReference>
<dbReference type="Proteomes" id="UP000714380">
    <property type="component" value="Unassembled WGS sequence"/>
</dbReference>
<proteinExistence type="inferred from homology"/>
<accession>A0ABS7ZQ68</accession>
<dbReference type="InterPro" id="IPR017871">
    <property type="entry name" value="ABC_transporter-like_CS"/>
</dbReference>
<evidence type="ECO:0000313" key="7">
    <source>
        <dbReference type="Proteomes" id="UP000714380"/>
    </source>
</evidence>
<comment type="similarity">
    <text evidence="1">Belongs to the ABC transporter superfamily.</text>
</comment>
<dbReference type="InterPro" id="IPR003593">
    <property type="entry name" value="AAA+_ATPase"/>
</dbReference>
<dbReference type="PANTHER" id="PTHR42788:SF13">
    <property type="entry name" value="ALIPHATIC SULFONATES IMPORT ATP-BINDING PROTEIN SSUB"/>
    <property type="match status" value="1"/>
</dbReference>
<evidence type="ECO:0000259" key="5">
    <source>
        <dbReference type="PROSITE" id="PS50893"/>
    </source>
</evidence>
<organism evidence="6 7">
    <name type="scientific">Thalassolituus marinus</name>
    <dbReference type="NCBI Taxonomy" id="671053"/>
    <lineage>
        <taxon>Bacteria</taxon>
        <taxon>Pseudomonadati</taxon>
        <taxon>Pseudomonadota</taxon>
        <taxon>Gammaproteobacteria</taxon>
        <taxon>Oceanospirillales</taxon>
        <taxon>Oceanospirillaceae</taxon>
        <taxon>Thalassolituus</taxon>
    </lineage>
</organism>
<dbReference type="EMBL" id="JAEDAH010000043">
    <property type="protein sequence ID" value="MCA6063759.1"/>
    <property type="molecule type" value="Genomic_DNA"/>
</dbReference>
<evidence type="ECO:0000256" key="3">
    <source>
        <dbReference type="ARBA" id="ARBA00022741"/>
    </source>
</evidence>
<evidence type="ECO:0000256" key="4">
    <source>
        <dbReference type="ARBA" id="ARBA00022840"/>
    </source>
</evidence>
<dbReference type="SMART" id="SM00382">
    <property type="entry name" value="AAA"/>
    <property type="match status" value="1"/>
</dbReference>
<evidence type="ECO:0000256" key="1">
    <source>
        <dbReference type="ARBA" id="ARBA00005417"/>
    </source>
</evidence>
<dbReference type="InterPro" id="IPR003439">
    <property type="entry name" value="ABC_transporter-like_ATP-bd"/>
</dbReference>
<dbReference type="InterPro" id="IPR027417">
    <property type="entry name" value="P-loop_NTPase"/>
</dbReference>
<dbReference type="GO" id="GO:0005524">
    <property type="term" value="F:ATP binding"/>
    <property type="evidence" value="ECO:0007669"/>
    <property type="project" value="UniProtKB-KW"/>
</dbReference>
<keyword evidence="2" id="KW-0813">Transport</keyword>
<dbReference type="Gene3D" id="3.40.50.300">
    <property type="entry name" value="P-loop containing nucleotide triphosphate hydrolases"/>
    <property type="match status" value="1"/>
</dbReference>
<dbReference type="PANTHER" id="PTHR42788">
    <property type="entry name" value="TAURINE IMPORT ATP-BINDING PROTEIN-RELATED"/>
    <property type="match status" value="1"/>
</dbReference>
<keyword evidence="4 6" id="KW-0067">ATP-binding</keyword>
<reference evidence="6 7" key="1">
    <citation type="submission" date="2020-12" db="EMBL/GenBank/DDBJ databases">
        <title>Novel Thalassolituus-related marine hydrocarbonoclastic bacteria mediated algae-derived hydrocarbons mineralization in twilight zone of the northern South China Sea.</title>
        <authorList>
            <person name="Dong C."/>
        </authorList>
    </citation>
    <scope>NUCLEOTIDE SEQUENCE [LARGE SCALE GENOMIC DNA]</scope>
    <source>
        <strain evidence="6 7">IMCC1826</strain>
    </source>
</reference>
<dbReference type="Pfam" id="PF00005">
    <property type="entry name" value="ABC_tran"/>
    <property type="match status" value="1"/>
</dbReference>
<comment type="caution">
    <text evidence="6">The sequence shown here is derived from an EMBL/GenBank/DDBJ whole genome shotgun (WGS) entry which is preliminary data.</text>
</comment>
<keyword evidence="7" id="KW-1185">Reference proteome</keyword>
<dbReference type="InterPro" id="IPR050166">
    <property type="entry name" value="ABC_transporter_ATP-bind"/>
</dbReference>
<dbReference type="PROSITE" id="PS50893">
    <property type="entry name" value="ABC_TRANSPORTER_2"/>
    <property type="match status" value="1"/>
</dbReference>
<evidence type="ECO:0000256" key="2">
    <source>
        <dbReference type="ARBA" id="ARBA00022448"/>
    </source>
</evidence>
<keyword evidence="3" id="KW-0547">Nucleotide-binding</keyword>
<dbReference type="PROSITE" id="PS00211">
    <property type="entry name" value="ABC_TRANSPORTER_1"/>
    <property type="match status" value="1"/>
</dbReference>
<protein>
    <submittedName>
        <fullName evidence="6">ATP-binding cassette domain-containing protein</fullName>
    </submittedName>
</protein>
<name>A0ABS7ZQ68_9GAMM</name>
<feature type="domain" description="ABC transporter" evidence="5">
    <location>
        <begin position="4"/>
        <end position="227"/>
    </location>
</feature>